<dbReference type="Proteomes" id="UP000663935">
    <property type="component" value="Chromosome"/>
</dbReference>
<gene>
    <name evidence="1" type="ORF">JL193_03080</name>
</gene>
<accession>A0ABX7SX69</accession>
<reference evidence="1 2" key="1">
    <citation type="submission" date="2021-03" db="EMBL/GenBank/DDBJ databases">
        <title>Complete genome of Polaribacter_sp.G4M1.</title>
        <authorList>
            <person name="Jeong S.W."/>
            <person name="Bae J.W."/>
        </authorList>
    </citation>
    <scope>NUCLEOTIDE SEQUENCE [LARGE SCALE GENOMIC DNA]</scope>
    <source>
        <strain evidence="1 2">G4M1</strain>
    </source>
</reference>
<protein>
    <recommendedName>
        <fullName evidence="3">Adhesin domain-containing protein</fullName>
    </recommendedName>
</protein>
<proteinExistence type="predicted"/>
<name>A0ABX7SX69_9FLAO</name>
<sequence>MRFGTIRKNLAIDTEYGSLTIKNLVKDFEKVDISGQYTGIKIYVAPAIAFHFEIDLQYASFKRNNDKIEFFKTNSKPTKKYYEGKYGNGKTSGELKVNSQYGSVRIEEN</sequence>
<dbReference type="RefSeq" id="WP_207972434.1">
    <property type="nucleotide sequence ID" value="NZ_CP071795.1"/>
</dbReference>
<evidence type="ECO:0008006" key="3">
    <source>
        <dbReference type="Google" id="ProtNLM"/>
    </source>
</evidence>
<organism evidence="1 2">
    <name type="scientific">Polaribacter batillariae</name>
    <dbReference type="NCBI Taxonomy" id="2808900"/>
    <lineage>
        <taxon>Bacteria</taxon>
        <taxon>Pseudomonadati</taxon>
        <taxon>Bacteroidota</taxon>
        <taxon>Flavobacteriia</taxon>
        <taxon>Flavobacteriales</taxon>
        <taxon>Flavobacteriaceae</taxon>
    </lineage>
</organism>
<evidence type="ECO:0000313" key="2">
    <source>
        <dbReference type="Proteomes" id="UP000663935"/>
    </source>
</evidence>
<dbReference type="EMBL" id="CP071795">
    <property type="protein sequence ID" value="QTD38299.1"/>
    <property type="molecule type" value="Genomic_DNA"/>
</dbReference>
<keyword evidence="2" id="KW-1185">Reference proteome</keyword>
<evidence type="ECO:0000313" key="1">
    <source>
        <dbReference type="EMBL" id="QTD38299.1"/>
    </source>
</evidence>